<keyword evidence="3" id="KW-1185">Reference proteome</keyword>
<accession>A0AA40K8H2</accession>
<dbReference type="EMBL" id="JAUKUD010000003">
    <property type="protein sequence ID" value="KAK0749730.1"/>
    <property type="molecule type" value="Genomic_DNA"/>
</dbReference>
<name>A0AA40K8H2_9PEZI</name>
<feature type="compositionally biased region" description="Basic residues" evidence="1">
    <location>
        <begin position="1"/>
        <end position="12"/>
    </location>
</feature>
<sequence>MYHTSKMLRKYRLPRDDDQQQQQHPSTPAVPERKALSTLARLGKPAPLAFGTHRSSKSAANVPVINIPEPARVSSELNRIPPLPWGIARSPASSGSSRTATSKSSALTPVTPPTPISPFTPGAGSPTKTHAPDDLPPWNRSVDVIWRRRILTRDAIERDDELAFEGNSTRLAAQAASSPPSRPPLGHDTPSRHAHVSRNATDKGNAPYFALPDRVRFLVIKYVLAELDSGKAVRLNSSSFLDPVWPVNHTTRGPGGGRIWSTEYFDSLGKVLTMLRNYTSVSFAMRVDVLTALFLTRRFHVVYSPFVTELTQPAAVLYMERFGAFMKWITVEVDLSRLGGNCHPSAGNMDMSKNLERVKALVRGFSDQQMKSRGFTRIQSLVVLVRRYYGFRPNVEEGTQGPRILGHSEDDNDVAIGFDDDDEEPPPEVLATSPSLPGRIPYCSDAHLSVLDPLLELEGLVDGLCIVGTDKAYAHKLIRALWGKDLPVGIALKIGKHCHYRTPSCAYPFTPGQRSVIDYGPPRGLRMVRHVSDPRKWRGLYGCELSQKVQVIEVPRGHGRSPIYKLVVKSDANTTPAAAAAAAATHRSRSVSPTKTSPSRIPLLKRKSFSGNPFSGKAHLVSPRSSESSEAGTSTERGALSPTTFVSIVPGERRNLKPGDDGGKDSGYKKGHWKKLSRGLSFGRRPRPCYEHGREGRTVLA</sequence>
<evidence type="ECO:0000313" key="2">
    <source>
        <dbReference type="EMBL" id="KAK0749730.1"/>
    </source>
</evidence>
<evidence type="ECO:0000313" key="3">
    <source>
        <dbReference type="Proteomes" id="UP001172155"/>
    </source>
</evidence>
<dbReference type="Proteomes" id="UP001172155">
    <property type="component" value="Unassembled WGS sequence"/>
</dbReference>
<feature type="compositionally biased region" description="Polar residues" evidence="1">
    <location>
        <begin position="590"/>
        <end position="599"/>
    </location>
</feature>
<evidence type="ECO:0000256" key="1">
    <source>
        <dbReference type="SAM" id="MobiDB-lite"/>
    </source>
</evidence>
<gene>
    <name evidence="2" type="ORF">B0T18DRAFT_113833</name>
</gene>
<reference evidence="2" key="1">
    <citation type="submission" date="2023-06" db="EMBL/GenBank/DDBJ databases">
        <title>Genome-scale phylogeny and comparative genomics of the fungal order Sordariales.</title>
        <authorList>
            <consortium name="Lawrence Berkeley National Laboratory"/>
            <person name="Hensen N."/>
            <person name="Bonometti L."/>
            <person name="Westerberg I."/>
            <person name="Brannstrom I.O."/>
            <person name="Guillou S."/>
            <person name="Cros-Aarteil S."/>
            <person name="Calhoun S."/>
            <person name="Haridas S."/>
            <person name="Kuo A."/>
            <person name="Mondo S."/>
            <person name="Pangilinan J."/>
            <person name="Riley R."/>
            <person name="LaButti K."/>
            <person name="Andreopoulos B."/>
            <person name="Lipzen A."/>
            <person name="Chen C."/>
            <person name="Yanf M."/>
            <person name="Daum C."/>
            <person name="Ng V."/>
            <person name="Clum A."/>
            <person name="Steindorff A."/>
            <person name="Ohm R."/>
            <person name="Martin F."/>
            <person name="Silar P."/>
            <person name="Natvig D."/>
            <person name="Lalanne C."/>
            <person name="Gautier V."/>
            <person name="Ament-velasquez S.L."/>
            <person name="Kruys A."/>
            <person name="Hutchinson M.I."/>
            <person name="Powell A.J."/>
            <person name="Barry K."/>
            <person name="Miller A.N."/>
            <person name="Grigoriev I.V."/>
            <person name="Debuchy R."/>
            <person name="Gladieux P."/>
            <person name="Thoren M.H."/>
            <person name="Johannesson H."/>
        </authorList>
    </citation>
    <scope>NUCLEOTIDE SEQUENCE</scope>
    <source>
        <strain evidence="2">SMH3187-1</strain>
    </source>
</reference>
<feature type="region of interest" description="Disordered" evidence="1">
    <location>
        <begin position="578"/>
        <end position="701"/>
    </location>
</feature>
<protein>
    <submittedName>
        <fullName evidence="2">Uncharacterized protein</fullName>
    </submittedName>
</protein>
<feature type="compositionally biased region" description="Low complexity" evidence="1">
    <location>
        <begin position="88"/>
        <end position="106"/>
    </location>
</feature>
<feature type="region of interest" description="Disordered" evidence="1">
    <location>
        <begin position="1"/>
        <end position="33"/>
    </location>
</feature>
<proteinExistence type="predicted"/>
<feature type="region of interest" description="Disordered" evidence="1">
    <location>
        <begin position="171"/>
        <end position="200"/>
    </location>
</feature>
<feature type="compositionally biased region" description="Basic and acidic residues" evidence="1">
    <location>
        <begin position="651"/>
        <end position="668"/>
    </location>
</feature>
<feature type="region of interest" description="Disordered" evidence="1">
    <location>
        <begin position="87"/>
        <end position="136"/>
    </location>
</feature>
<comment type="caution">
    <text evidence="2">The sequence shown here is derived from an EMBL/GenBank/DDBJ whole genome shotgun (WGS) entry which is preliminary data.</text>
</comment>
<feature type="compositionally biased region" description="Low complexity" evidence="1">
    <location>
        <begin position="622"/>
        <end position="638"/>
    </location>
</feature>
<feature type="compositionally biased region" description="Basic and acidic residues" evidence="1">
    <location>
        <begin position="688"/>
        <end position="701"/>
    </location>
</feature>
<dbReference type="AlphaFoldDB" id="A0AA40K8H2"/>
<organism evidence="2 3">
    <name type="scientific">Schizothecium vesticola</name>
    <dbReference type="NCBI Taxonomy" id="314040"/>
    <lineage>
        <taxon>Eukaryota</taxon>
        <taxon>Fungi</taxon>
        <taxon>Dikarya</taxon>
        <taxon>Ascomycota</taxon>
        <taxon>Pezizomycotina</taxon>
        <taxon>Sordariomycetes</taxon>
        <taxon>Sordariomycetidae</taxon>
        <taxon>Sordariales</taxon>
        <taxon>Schizotheciaceae</taxon>
        <taxon>Schizothecium</taxon>
    </lineage>
</organism>